<evidence type="ECO:0000256" key="5">
    <source>
        <dbReference type="ARBA" id="ARBA00023136"/>
    </source>
</evidence>
<keyword evidence="8" id="KW-1185">Reference proteome</keyword>
<comment type="caution">
    <text evidence="7">The sequence shown here is derived from an EMBL/GenBank/DDBJ whole genome shotgun (WGS) entry which is preliminary data.</text>
</comment>
<proteinExistence type="predicted"/>
<evidence type="ECO:0000313" key="8">
    <source>
        <dbReference type="Proteomes" id="UP001597112"/>
    </source>
</evidence>
<feature type="transmembrane region" description="Helical" evidence="6">
    <location>
        <begin position="407"/>
        <end position="429"/>
    </location>
</feature>
<dbReference type="Gene3D" id="1.20.1250.20">
    <property type="entry name" value="MFS general substrate transporter like domains"/>
    <property type="match status" value="1"/>
</dbReference>
<dbReference type="InterPro" id="IPR024671">
    <property type="entry name" value="Atg22-like"/>
</dbReference>
<dbReference type="InterPro" id="IPR036259">
    <property type="entry name" value="MFS_trans_sf"/>
</dbReference>
<dbReference type="RefSeq" id="WP_377580246.1">
    <property type="nucleotide sequence ID" value="NZ_JBHTKA010000007.1"/>
</dbReference>
<evidence type="ECO:0000256" key="6">
    <source>
        <dbReference type="SAM" id="Phobius"/>
    </source>
</evidence>
<evidence type="ECO:0000256" key="1">
    <source>
        <dbReference type="ARBA" id="ARBA00004127"/>
    </source>
</evidence>
<feature type="transmembrane region" description="Helical" evidence="6">
    <location>
        <begin position="256"/>
        <end position="277"/>
    </location>
</feature>
<feature type="transmembrane region" description="Helical" evidence="6">
    <location>
        <begin position="343"/>
        <end position="361"/>
    </location>
</feature>
<dbReference type="PANTHER" id="PTHR23519">
    <property type="entry name" value="AUTOPHAGY-RELATED PROTEIN 22"/>
    <property type="match status" value="1"/>
</dbReference>
<feature type="transmembrane region" description="Helical" evidence="6">
    <location>
        <begin position="167"/>
        <end position="187"/>
    </location>
</feature>
<sequence length="441" mass="49153">MEGVSVAAQLNNPKTVRAWYMYDWANSVYSLVITTAIFPIYYKAVAQNNGSDVVQFLGVSIQNSVLYSYALSFSFLIVAAILPLLSGAADYTGNKKAFMKFFVWLGSLSCMGLYFFEDIHTLEWGIACSILASIGYSGSLVFYNAFLPEIVTHDKYDVTSAKGFSMGYYGSVILMVISSIIIMNYKLFFFATDGEATRFSFLLVGVWWIGFSMIPFAILPDNPYARKPVDNIWTKGYEEIRAVWRSLKKSPDLKRFLAAFFFYNGGVQSVMYLATLFGTDVLHLKTDSLIMTVVIIQLVGSIGAWLFARVSQVKGNLYSLVVMIVLWIGVCIGAYFVATEYQFYALAFVVGMVMGGIQSLSRATYSKLIPVDTIDHTSYFSFYDVTYNLSIVAGTFSYGFIDHITGSMRYSALALALYFIIGMLILFTVKPASIRKVNAAV</sequence>
<dbReference type="SUPFAM" id="SSF103473">
    <property type="entry name" value="MFS general substrate transporter"/>
    <property type="match status" value="1"/>
</dbReference>
<dbReference type="PANTHER" id="PTHR23519:SF1">
    <property type="entry name" value="AUTOPHAGY-RELATED PROTEIN 22"/>
    <property type="match status" value="1"/>
</dbReference>
<feature type="transmembrane region" description="Helical" evidence="6">
    <location>
        <begin position="66"/>
        <end position="85"/>
    </location>
</feature>
<feature type="transmembrane region" description="Helical" evidence="6">
    <location>
        <begin position="199"/>
        <end position="219"/>
    </location>
</feature>
<organism evidence="7 8">
    <name type="scientific">Ohtaekwangia kribbensis</name>
    <dbReference type="NCBI Taxonomy" id="688913"/>
    <lineage>
        <taxon>Bacteria</taxon>
        <taxon>Pseudomonadati</taxon>
        <taxon>Bacteroidota</taxon>
        <taxon>Cytophagia</taxon>
        <taxon>Cytophagales</taxon>
        <taxon>Fulvivirgaceae</taxon>
        <taxon>Ohtaekwangia</taxon>
    </lineage>
</organism>
<gene>
    <name evidence="7" type="ORF">ACFQ21_15805</name>
</gene>
<feature type="transmembrane region" description="Helical" evidence="6">
    <location>
        <begin position="122"/>
        <end position="146"/>
    </location>
</feature>
<name>A0ABW3K4P9_9BACT</name>
<evidence type="ECO:0000256" key="4">
    <source>
        <dbReference type="ARBA" id="ARBA00022989"/>
    </source>
</evidence>
<evidence type="ECO:0000256" key="3">
    <source>
        <dbReference type="ARBA" id="ARBA00022692"/>
    </source>
</evidence>
<feature type="transmembrane region" description="Helical" evidence="6">
    <location>
        <begin position="289"/>
        <end position="308"/>
    </location>
</feature>
<reference evidence="8" key="1">
    <citation type="journal article" date="2019" name="Int. J. Syst. Evol. Microbiol.">
        <title>The Global Catalogue of Microorganisms (GCM) 10K type strain sequencing project: providing services to taxonomists for standard genome sequencing and annotation.</title>
        <authorList>
            <consortium name="The Broad Institute Genomics Platform"/>
            <consortium name="The Broad Institute Genome Sequencing Center for Infectious Disease"/>
            <person name="Wu L."/>
            <person name="Ma J."/>
        </authorList>
    </citation>
    <scope>NUCLEOTIDE SEQUENCE [LARGE SCALE GENOMIC DNA]</scope>
    <source>
        <strain evidence="8">CCUG 58938</strain>
    </source>
</reference>
<feature type="transmembrane region" description="Helical" evidence="6">
    <location>
        <begin position="21"/>
        <end position="42"/>
    </location>
</feature>
<accession>A0ABW3K4P9</accession>
<keyword evidence="5 6" id="KW-0472">Membrane</keyword>
<keyword evidence="4 6" id="KW-1133">Transmembrane helix</keyword>
<keyword evidence="3 6" id="KW-0812">Transmembrane</keyword>
<feature type="transmembrane region" description="Helical" evidence="6">
    <location>
        <begin position="97"/>
        <end position="116"/>
    </location>
</feature>
<keyword evidence="2" id="KW-0813">Transport</keyword>
<feature type="transmembrane region" description="Helical" evidence="6">
    <location>
        <begin position="317"/>
        <end position="337"/>
    </location>
</feature>
<protein>
    <submittedName>
        <fullName evidence="7">MFS transporter</fullName>
    </submittedName>
</protein>
<dbReference type="EMBL" id="JBHTKA010000007">
    <property type="protein sequence ID" value="MFD1000791.1"/>
    <property type="molecule type" value="Genomic_DNA"/>
</dbReference>
<comment type="subcellular location">
    <subcellularLocation>
        <location evidence="1">Endomembrane system</location>
        <topology evidence="1">Multi-pass membrane protein</topology>
    </subcellularLocation>
</comment>
<dbReference type="InterPro" id="IPR050495">
    <property type="entry name" value="ATG22/LtaA_families"/>
</dbReference>
<dbReference type="Pfam" id="PF11700">
    <property type="entry name" value="ATG22"/>
    <property type="match status" value="1"/>
</dbReference>
<dbReference type="Proteomes" id="UP001597112">
    <property type="component" value="Unassembled WGS sequence"/>
</dbReference>
<evidence type="ECO:0000313" key="7">
    <source>
        <dbReference type="EMBL" id="MFD1000791.1"/>
    </source>
</evidence>
<feature type="transmembrane region" description="Helical" evidence="6">
    <location>
        <begin position="382"/>
        <end position="401"/>
    </location>
</feature>
<evidence type="ECO:0000256" key="2">
    <source>
        <dbReference type="ARBA" id="ARBA00022448"/>
    </source>
</evidence>